<reference evidence="1" key="1">
    <citation type="submission" date="2023-03" db="EMBL/GenBank/DDBJ databases">
        <title>Massive genome expansion in bonnet fungi (Mycena s.s.) driven by repeated elements and novel gene families across ecological guilds.</title>
        <authorList>
            <consortium name="Lawrence Berkeley National Laboratory"/>
            <person name="Harder C.B."/>
            <person name="Miyauchi S."/>
            <person name="Viragh M."/>
            <person name="Kuo A."/>
            <person name="Thoen E."/>
            <person name="Andreopoulos B."/>
            <person name="Lu D."/>
            <person name="Skrede I."/>
            <person name="Drula E."/>
            <person name="Henrissat B."/>
            <person name="Morin E."/>
            <person name="Kohler A."/>
            <person name="Barry K."/>
            <person name="LaButti K."/>
            <person name="Morin E."/>
            <person name="Salamov A."/>
            <person name="Lipzen A."/>
            <person name="Mereny Z."/>
            <person name="Hegedus B."/>
            <person name="Baldrian P."/>
            <person name="Stursova M."/>
            <person name="Weitz H."/>
            <person name="Taylor A."/>
            <person name="Grigoriev I.V."/>
            <person name="Nagy L.G."/>
            <person name="Martin F."/>
            <person name="Kauserud H."/>
        </authorList>
    </citation>
    <scope>NUCLEOTIDE SEQUENCE</scope>
    <source>
        <strain evidence="1">9284</strain>
    </source>
</reference>
<accession>A0AAD7CLQ2</accession>
<gene>
    <name evidence="1" type="ORF">FB45DRAFT_1079170</name>
</gene>
<evidence type="ECO:0000313" key="2">
    <source>
        <dbReference type="Proteomes" id="UP001221142"/>
    </source>
</evidence>
<protein>
    <submittedName>
        <fullName evidence="1">Uncharacterized protein</fullName>
    </submittedName>
</protein>
<dbReference type="Proteomes" id="UP001221142">
    <property type="component" value="Unassembled WGS sequence"/>
</dbReference>
<sequence length="298" mass="33548">RAAHRPRQRIVSALNPESLIPTDYLDCVGAISVTLTFPGLEKGQIGPTVEYVRPQGGRPHVPFPDHTRGFFYYATQPGLPPDSASLRFRCTASHLPSSFASGFDLLTPEGVPWQTLGLQATVGYPRLRRQLLQEKLITPEFVAKWEKLVSRRMFPARMLFGVHQVFPVNFAKELHVHLVCPHVCPHEAIPLHLQSIFDAKIPRTNNLACHPFTGSGLAHFEPSPTDPQLMHLRIDRIIEPVRVSVPWIAENAVPREGELLPQFVRDGRSTSPWSLDLLTGSRNAMAMRKWTEGSWSYF</sequence>
<organism evidence="1 2">
    <name type="scientific">Roridomyces roridus</name>
    <dbReference type="NCBI Taxonomy" id="1738132"/>
    <lineage>
        <taxon>Eukaryota</taxon>
        <taxon>Fungi</taxon>
        <taxon>Dikarya</taxon>
        <taxon>Basidiomycota</taxon>
        <taxon>Agaricomycotina</taxon>
        <taxon>Agaricomycetes</taxon>
        <taxon>Agaricomycetidae</taxon>
        <taxon>Agaricales</taxon>
        <taxon>Marasmiineae</taxon>
        <taxon>Mycenaceae</taxon>
        <taxon>Roridomyces</taxon>
    </lineage>
</organism>
<dbReference type="AlphaFoldDB" id="A0AAD7CLQ2"/>
<dbReference type="EMBL" id="JARKIF010000001">
    <property type="protein sequence ID" value="KAJ7651366.1"/>
    <property type="molecule type" value="Genomic_DNA"/>
</dbReference>
<evidence type="ECO:0000313" key="1">
    <source>
        <dbReference type="EMBL" id="KAJ7651366.1"/>
    </source>
</evidence>
<feature type="non-terminal residue" evidence="1">
    <location>
        <position position="298"/>
    </location>
</feature>
<keyword evidence="2" id="KW-1185">Reference proteome</keyword>
<name>A0AAD7CLQ2_9AGAR</name>
<comment type="caution">
    <text evidence="1">The sequence shown here is derived from an EMBL/GenBank/DDBJ whole genome shotgun (WGS) entry which is preliminary data.</text>
</comment>
<proteinExistence type="predicted"/>